<dbReference type="InterPro" id="IPR047216">
    <property type="entry name" value="Endonuclease_DUF559_bact"/>
</dbReference>
<dbReference type="EMBL" id="ADLT01000037">
    <property type="protein sequence ID" value="EHO62962.1"/>
    <property type="molecule type" value="Genomic_DNA"/>
</dbReference>
<sequence length="127" mass="15428">MRICKNTDLKKRARELRNHMTPQETLLWNACLKRLPVQIYRQYIIENYIVDFFCRKAKLVIEVDGLQHYSMEGMKYDERRSSRIEKYGILVLRFSNLDIDHNLKNVGQYIDNIIRERMERLDDESDE</sequence>
<dbReference type="STRING" id="742743.HMPREF9453_01141"/>
<comment type="caution">
    <text evidence="2">The sequence shown here is derived from an EMBL/GenBank/DDBJ whole genome shotgun (WGS) entry which is preliminary data.</text>
</comment>
<keyword evidence="3" id="KW-1185">Reference proteome</keyword>
<reference evidence="2 3" key="1">
    <citation type="submission" date="2011-11" db="EMBL/GenBank/DDBJ databases">
        <title>The Genome Sequence of Dialister succinatiphilus YIT 11850.</title>
        <authorList>
            <consortium name="The Broad Institute Genome Sequencing Platform"/>
            <person name="Earl A."/>
            <person name="Ward D."/>
            <person name="Feldgarden M."/>
            <person name="Gevers D."/>
            <person name="Morotomi M."/>
            <person name="Young S.K."/>
            <person name="Zeng Q."/>
            <person name="Gargeya S."/>
            <person name="Fitzgerald M."/>
            <person name="Haas B."/>
            <person name="Abouelleil A."/>
            <person name="Alvarado L."/>
            <person name="Arachchi H.M."/>
            <person name="Berlin A."/>
            <person name="Brown A."/>
            <person name="Chapman S.B."/>
            <person name="Dunbar C."/>
            <person name="Gearin G."/>
            <person name="Goldberg J."/>
            <person name="Griggs A."/>
            <person name="Gujja S."/>
            <person name="Heiman D."/>
            <person name="Howarth C."/>
            <person name="Lui A."/>
            <person name="MacDonald P.J.P."/>
            <person name="Montmayeur A."/>
            <person name="Murphy C."/>
            <person name="Neiman D."/>
            <person name="Pearson M."/>
            <person name="Priest M."/>
            <person name="Roberts A."/>
            <person name="Saif S."/>
            <person name="Shea T."/>
            <person name="Sisk P."/>
            <person name="Stolte C."/>
            <person name="Sykes S."/>
            <person name="Wortman J."/>
            <person name="Nusbaum C."/>
            <person name="Birren B."/>
        </authorList>
    </citation>
    <scope>NUCLEOTIDE SEQUENCE [LARGE SCALE GENOMIC DNA]</scope>
    <source>
        <strain evidence="2 3">YIT 11850</strain>
    </source>
</reference>
<dbReference type="HOGENOM" id="CLU_107928_1_0_9"/>
<evidence type="ECO:0000313" key="3">
    <source>
        <dbReference type="Proteomes" id="UP000003277"/>
    </source>
</evidence>
<dbReference type="PATRIC" id="fig|742743.3.peg.1155"/>
<dbReference type="InterPro" id="IPR007569">
    <property type="entry name" value="DUF559"/>
</dbReference>
<evidence type="ECO:0000313" key="2">
    <source>
        <dbReference type="EMBL" id="EHO62962.1"/>
    </source>
</evidence>
<protein>
    <recommendedName>
        <fullName evidence="1">DUF559 domain-containing protein</fullName>
    </recommendedName>
</protein>
<dbReference type="Proteomes" id="UP000003277">
    <property type="component" value="Unassembled WGS sequence"/>
</dbReference>
<dbReference type="eggNOG" id="COG2852">
    <property type="taxonomic scope" value="Bacteria"/>
</dbReference>
<dbReference type="Gene3D" id="3.40.960.10">
    <property type="entry name" value="VSR Endonuclease"/>
    <property type="match status" value="1"/>
</dbReference>
<dbReference type="PANTHER" id="PTHR38590">
    <property type="entry name" value="BLL0828 PROTEIN"/>
    <property type="match status" value="1"/>
</dbReference>
<dbReference type="AlphaFoldDB" id="H1D0K3"/>
<dbReference type="Pfam" id="PF04480">
    <property type="entry name" value="DUF559"/>
    <property type="match status" value="1"/>
</dbReference>
<proteinExistence type="predicted"/>
<dbReference type="PANTHER" id="PTHR38590:SF1">
    <property type="entry name" value="BLL0828 PROTEIN"/>
    <property type="match status" value="1"/>
</dbReference>
<dbReference type="OrthoDB" id="1634139at2"/>
<organism evidence="2 3">
    <name type="scientific">Dialister succinatiphilus YIT 11850</name>
    <dbReference type="NCBI Taxonomy" id="742743"/>
    <lineage>
        <taxon>Bacteria</taxon>
        <taxon>Bacillati</taxon>
        <taxon>Bacillota</taxon>
        <taxon>Negativicutes</taxon>
        <taxon>Veillonellales</taxon>
        <taxon>Veillonellaceae</taxon>
        <taxon>Dialister</taxon>
    </lineage>
</organism>
<dbReference type="SUPFAM" id="SSF52980">
    <property type="entry name" value="Restriction endonuclease-like"/>
    <property type="match status" value="1"/>
</dbReference>
<accession>H1D0K3</accession>
<dbReference type="RefSeq" id="WP_008859636.1">
    <property type="nucleotide sequence ID" value="NZ_JH591188.1"/>
</dbReference>
<gene>
    <name evidence="2" type="ORF">HMPREF9453_01141</name>
</gene>
<name>H1D0K3_9FIRM</name>
<dbReference type="CDD" id="cd01038">
    <property type="entry name" value="Endonuclease_DUF559"/>
    <property type="match status" value="1"/>
</dbReference>
<evidence type="ECO:0000259" key="1">
    <source>
        <dbReference type="Pfam" id="PF04480"/>
    </source>
</evidence>
<feature type="domain" description="DUF559" evidence="1">
    <location>
        <begin position="9"/>
        <end position="112"/>
    </location>
</feature>
<dbReference type="InterPro" id="IPR011335">
    <property type="entry name" value="Restrct_endonuc-II-like"/>
</dbReference>